<evidence type="ECO:0000256" key="6">
    <source>
        <dbReference type="ARBA" id="ARBA00023065"/>
    </source>
</evidence>
<keyword evidence="6" id="KW-0406">Ion transport</keyword>
<dbReference type="AlphaFoldDB" id="A0A255GHE8"/>
<dbReference type="InterPro" id="IPR003959">
    <property type="entry name" value="ATPase_AAA_core"/>
</dbReference>
<evidence type="ECO:0000256" key="5">
    <source>
        <dbReference type="ARBA" id="ARBA00023004"/>
    </source>
</evidence>
<name>A0A255GHE8_9ACTN</name>
<keyword evidence="4" id="KW-0410">Iron transport</keyword>
<proteinExistence type="predicted"/>
<dbReference type="OrthoDB" id="9784297at2"/>
<organism evidence="9 10">
    <name type="scientific">Enemella evansiae</name>
    <dbReference type="NCBI Taxonomy" id="2016499"/>
    <lineage>
        <taxon>Bacteria</taxon>
        <taxon>Bacillati</taxon>
        <taxon>Actinomycetota</taxon>
        <taxon>Actinomycetes</taxon>
        <taxon>Propionibacteriales</taxon>
        <taxon>Propionibacteriaceae</taxon>
        <taxon>Enemella</taxon>
    </lineage>
</organism>
<sequence length="244" mass="26814">MEGWQLRRPVRRLEARDGRRPGRQWPHTIPAVRQLLTEGLEFDQATVMVGENGTGKSTVLEAIAGAYGLNVEGGSTGHQHRTIATESALAGELQLVRGAGAGREGFFLRAETMHGLYSYLQQAGGSHYHDRSHGESFLSVIEERCFDRLGNPQPGLYLFDEVESALSFDSSLRVLALLLDLLTEDSVQLVLATHSPVLAALPGATILEFGDDGMQPTDWADLELVVNEKAFLGDPRRFLRHLDP</sequence>
<keyword evidence="10" id="KW-1185">Reference proteome</keyword>
<protein>
    <submittedName>
        <fullName evidence="9">AAA family ATPase</fullName>
    </submittedName>
</protein>
<dbReference type="GO" id="GO:0006826">
    <property type="term" value="P:iron ion transport"/>
    <property type="evidence" value="ECO:0007669"/>
    <property type="project" value="UniProtKB-KW"/>
</dbReference>
<gene>
    <name evidence="9" type="ORF">CGZ94_08865</name>
</gene>
<dbReference type="PANTHER" id="PTHR42771:SF2">
    <property type="entry name" value="IRON(3+)-HYDROXAMATE IMPORT ATP-BINDING PROTEIN FHUC"/>
    <property type="match status" value="1"/>
</dbReference>
<dbReference type="InterPro" id="IPR051535">
    <property type="entry name" value="Siderophore_ABC-ATPase"/>
</dbReference>
<evidence type="ECO:0000256" key="1">
    <source>
        <dbReference type="ARBA" id="ARBA00004202"/>
    </source>
</evidence>
<accession>A0A255GHE8</accession>
<evidence type="ECO:0000256" key="2">
    <source>
        <dbReference type="ARBA" id="ARBA00022448"/>
    </source>
</evidence>
<dbReference type="InterPro" id="IPR027417">
    <property type="entry name" value="P-loop_NTPase"/>
</dbReference>
<dbReference type="GO" id="GO:0005886">
    <property type="term" value="C:plasma membrane"/>
    <property type="evidence" value="ECO:0007669"/>
    <property type="project" value="UniProtKB-SubCell"/>
</dbReference>
<comment type="caution">
    <text evidence="9">The sequence shown here is derived from an EMBL/GenBank/DDBJ whole genome shotgun (WGS) entry which is preliminary data.</text>
</comment>
<evidence type="ECO:0000313" key="9">
    <source>
        <dbReference type="EMBL" id="OYO14852.1"/>
    </source>
</evidence>
<evidence type="ECO:0000259" key="8">
    <source>
        <dbReference type="SMART" id="SM00382"/>
    </source>
</evidence>
<evidence type="ECO:0000256" key="4">
    <source>
        <dbReference type="ARBA" id="ARBA00022496"/>
    </source>
</evidence>
<dbReference type="Pfam" id="PF13304">
    <property type="entry name" value="AAA_21"/>
    <property type="match status" value="1"/>
</dbReference>
<dbReference type="SUPFAM" id="SSF52540">
    <property type="entry name" value="P-loop containing nucleoside triphosphate hydrolases"/>
    <property type="match status" value="1"/>
</dbReference>
<evidence type="ECO:0000313" key="10">
    <source>
        <dbReference type="Proteomes" id="UP000215896"/>
    </source>
</evidence>
<keyword evidence="7" id="KW-0472">Membrane</keyword>
<dbReference type="SMART" id="SM00382">
    <property type="entry name" value="AAA"/>
    <property type="match status" value="1"/>
</dbReference>
<keyword evidence="5" id="KW-0408">Iron</keyword>
<reference evidence="9 10" key="1">
    <citation type="submission" date="2017-07" db="EMBL/GenBank/DDBJ databases">
        <title>Draft whole genome sequences of clinical Proprionibacteriaceae strains.</title>
        <authorList>
            <person name="Bernier A.-M."/>
            <person name="Bernard K."/>
            <person name="Domingo M.-C."/>
        </authorList>
    </citation>
    <scope>NUCLEOTIDE SEQUENCE [LARGE SCALE GENOMIC DNA]</scope>
    <source>
        <strain evidence="9 10">NML 030167</strain>
    </source>
</reference>
<dbReference type="Proteomes" id="UP000215896">
    <property type="component" value="Unassembled WGS sequence"/>
</dbReference>
<dbReference type="PANTHER" id="PTHR42771">
    <property type="entry name" value="IRON(3+)-HYDROXAMATE IMPORT ATP-BINDING PROTEIN FHUC"/>
    <property type="match status" value="1"/>
</dbReference>
<evidence type="ECO:0000256" key="3">
    <source>
        <dbReference type="ARBA" id="ARBA00022475"/>
    </source>
</evidence>
<feature type="domain" description="AAA+ ATPase" evidence="8">
    <location>
        <begin position="42"/>
        <end position="213"/>
    </location>
</feature>
<dbReference type="InterPro" id="IPR003593">
    <property type="entry name" value="AAA+_ATPase"/>
</dbReference>
<evidence type="ECO:0000256" key="7">
    <source>
        <dbReference type="ARBA" id="ARBA00023136"/>
    </source>
</evidence>
<comment type="subcellular location">
    <subcellularLocation>
        <location evidence="1">Cell membrane</location>
        <topology evidence="1">Peripheral membrane protein</topology>
    </subcellularLocation>
</comment>
<keyword evidence="3" id="KW-1003">Cell membrane</keyword>
<keyword evidence="2" id="KW-0813">Transport</keyword>
<dbReference type="EMBL" id="NMVO01000012">
    <property type="protein sequence ID" value="OYO14852.1"/>
    <property type="molecule type" value="Genomic_DNA"/>
</dbReference>
<dbReference type="Gene3D" id="3.40.50.300">
    <property type="entry name" value="P-loop containing nucleotide triphosphate hydrolases"/>
    <property type="match status" value="2"/>
</dbReference>